<evidence type="ECO:0000313" key="4">
    <source>
        <dbReference type="Proteomes" id="UP000682403"/>
    </source>
</evidence>
<proteinExistence type="predicted"/>
<feature type="region of interest" description="Disordered" evidence="1">
    <location>
        <begin position="343"/>
        <end position="377"/>
    </location>
</feature>
<dbReference type="InterPro" id="IPR027417">
    <property type="entry name" value="P-loop_NTPase"/>
</dbReference>
<keyword evidence="4" id="KW-1185">Reference proteome</keyword>
<dbReference type="InterPro" id="IPR049945">
    <property type="entry name" value="AAA_22"/>
</dbReference>
<gene>
    <name evidence="3" type="ORF">J9317_17430</name>
</gene>
<feature type="compositionally biased region" description="Basic and acidic residues" evidence="1">
    <location>
        <begin position="368"/>
        <end position="377"/>
    </location>
</feature>
<name>A0ABS5LIG3_9BACI</name>
<feature type="compositionally biased region" description="Basic residues" evidence="1">
    <location>
        <begin position="358"/>
        <end position="367"/>
    </location>
</feature>
<dbReference type="Pfam" id="PF13401">
    <property type="entry name" value="AAA_22"/>
    <property type="match status" value="1"/>
</dbReference>
<dbReference type="SMART" id="SM00382">
    <property type="entry name" value="AAA"/>
    <property type="match status" value="1"/>
</dbReference>
<dbReference type="Gene3D" id="3.40.50.300">
    <property type="entry name" value="P-loop containing nucleotide triphosphate hydrolases"/>
    <property type="match status" value="1"/>
</dbReference>
<accession>A0ABS5LIG3</accession>
<organism evidence="3 4">
    <name type="scientific">Metabacillus flavus</name>
    <dbReference type="NCBI Taxonomy" id="2823519"/>
    <lineage>
        <taxon>Bacteria</taxon>
        <taxon>Bacillati</taxon>
        <taxon>Bacillota</taxon>
        <taxon>Bacilli</taxon>
        <taxon>Bacillales</taxon>
        <taxon>Bacillaceae</taxon>
        <taxon>Metabacillus</taxon>
    </lineage>
</organism>
<evidence type="ECO:0000313" key="3">
    <source>
        <dbReference type="EMBL" id="MBS2970530.1"/>
    </source>
</evidence>
<dbReference type="InterPro" id="IPR003593">
    <property type="entry name" value="AAA+_ATPase"/>
</dbReference>
<comment type="caution">
    <text evidence="3">The sequence shown here is derived from an EMBL/GenBank/DDBJ whole genome shotgun (WGS) entry which is preliminary data.</text>
</comment>
<dbReference type="Proteomes" id="UP000682403">
    <property type="component" value="Unassembled WGS sequence"/>
</dbReference>
<dbReference type="SUPFAM" id="SSF52540">
    <property type="entry name" value="P-loop containing nucleoside triphosphate hydrolases"/>
    <property type="match status" value="1"/>
</dbReference>
<dbReference type="RefSeq" id="WP_211560946.1">
    <property type="nucleotide sequence ID" value="NZ_JAGVRK010000001.1"/>
</dbReference>
<reference evidence="3 4" key="1">
    <citation type="submission" date="2021-04" db="EMBL/GenBank/DDBJ databases">
        <title>Metabacillus sp. strain KIGAM252 whole genome sequence.</title>
        <authorList>
            <person name="Seo M.-J."/>
            <person name="Cho E.-S."/>
            <person name="Hwang C.Y."/>
            <person name="Yoon D.J."/>
        </authorList>
    </citation>
    <scope>NUCLEOTIDE SEQUENCE [LARGE SCALE GENOMIC DNA]</scope>
    <source>
        <strain evidence="3 4">KIGAM252</strain>
    </source>
</reference>
<sequence length="377" mass="43430">MKDDIEFNHENKIKEQFIIRNINHPILNHVYTDLMEKIETSKEGKVFIVFGPTGVGKSTLYAKVKSQLLFLSNDNMKVDRGMIPVVSLELPSPDNGKFNWKDFYQRILIEFNEPLIGNKVDQSNSYRGKISNYKPTTSPELRKSLENAIRYRKTKVILLDEAQHLLKMGSGRRIQDQMDFIKSMANITGSIFVLFGTYELNAFFDMNGQLSRRISEIHFPRYDIKIEKDLMAFKGIVYTFQSLLPFEEKEGCLLNHWEFFYERSVGCVGILKEWIDKCFLEAIKESGNGINLDIIEKYAPAPSKAYKIAEEAINGENEFKDNEGKIEVLQNLLGMSQKEGHKYNVGLNENDKGEKTKKITVGKRNPKRDKIGIDESN</sequence>
<protein>
    <submittedName>
        <fullName evidence="3">AAA family ATPase</fullName>
    </submittedName>
</protein>
<dbReference type="EMBL" id="JAGVRK010000001">
    <property type="protein sequence ID" value="MBS2970530.1"/>
    <property type="molecule type" value="Genomic_DNA"/>
</dbReference>
<feature type="domain" description="AAA+ ATPase" evidence="2">
    <location>
        <begin position="43"/>
        <end position="230"/>
    </location>
</feature>
<evidence type="ECO:0000256" key="1">
    <source>
        <dbReference type="SAM" id="MobiDB-lite"/>
    </source>
</evidence>
<evidence type="ECO:0000259" key="2">
    <source>
        <dbReference type="SMART" id="SM00382"/>
    </source>
</evidence>